<dbReference type="InterPro" id="IPR050843">
    <property type="entry name" value="Glycosyl_Hydrlase_38"/>
</dbReference>
<dbReference type="Proteomes" id="UP000054560">
    <property type="component" value="Unassembled WGS sequence"/>
</dbReference>
<keyword evidence="3" id="KW-1185">Reference proteome</keyword>
<evidence type="ECO:0000313" key="2">
    <source>
        <dbReference type="EMBL" id="KNC81772.1"/>
    </source>
</evidence>
<protein>
    <recommendedName>
        <fullName evidence="1">Glycosyl hydrolases family 38 C-terminal domain-containing protein</fullName>
    </recommendedName>
</protein>
<dbReference type="EMBL" id="KQ241998">
    <property type="protein sequence ID" value="KNC81772.1"/>
    <property type="molecule type" value="Genomic_DNA"/>
</dbReference>
<dbReference type="Pfam" id="PF17677">
    <property type="entry name" value="Glyco_hydro38C2"/>
    <property type="match status" value="1"/>
</dbReference>
<evidence type="ECO:0000313" key="3">
    <source>
        <dbReference type="Proteomes" id="UP000054560"/>
    </source>
</evidence>
<dbReference type="Gene3D" id="2.60.40.1360">
    <property type="match status" value="1"/>
</dbReference>
<dbReference type="RefSeq" id="XP_014155674.1">
    <property type="nucleotide sequence ID" value="XM_014300199.1"/>
</dbReference>
<evidence type="ECO:0000259" key="1">
    <source>
        <dbReference type="Pfam" id="PF17677"/>
    </source>
</evidence>
<dbReference type="AlphaFoldDB" id="A0A0L0FY67"/>
<organism evidence="2 3">
    <name type="scientific">Sphaeroforma arctica JP610</name>
    <dbReference type="NCBI Taxonomy" id="667725"/>
    <lineage>
        <taxon>Eukaryota</taxon>
        <taxon>Ichthyosporea</taxon>
        <taxon>Ichthyophonida</taxon>
        <taxon>Sphaeroforma</taxon>
    </lineage>
</organism>
<feature type="domain" description="Glycosyl hydrolases family 38 C-terminal" evidence="1">
    <location>
        <begin position="72"/>
        <end position="173"/>
    </location>
</feature>
<accession>A0A0L0FY67</accession>
<dbReference type="InterPro" id="IPR011013">
    <property type="entry name" value="Gal_mutarotase_sf_dom"/>
</dbReference>
<dbReference type="PANTHER" id="PTHR11607:SF3">
    <property type="entry name" value="LYSOSOMAL ALPHA-MANNOSIDASE"/>
    <property type="match status" value="1"/>
</dbReference>
<gene>
    <name evidence="2" type="ORF">SARC_05919</name>
</gene>
<dbReference type="GO" id="GO:0004559">
    <property type="term" value="F:alpha-mannosidase activity"/>
    <property type="evidence" value="ECO:0007669"/>
    <property type="project" value="TreeGrafter"/>
</dbReference>
<dbReference type="GO" id="GO:0030246">
    <property type="term" value="F:carbohydrate binding"/>
    <property type="evidence" value="ECO:0007669"/>
    <property type="project" value="InterPro"/>
</dbReference>
<dbReference type="InterPro" id="IPR041147">
    <property type="entry name" value="GH38_C"/>
</dbReference>
<name>A0A0L0FY67_9EUKA</name>
<dbReference type="PANTHER" id="PTHR11607">
    <property type="entry name" value="ALPHA-MANNOSIDASE"/>
    <property type="match status" value="1"/>
</dbReference>
<dbReference type="GeneID" id="25906423"/>
<proteinExistence type="predicted"/>
<sequence>MNVRDLKKRTDPNHNGLIVNNMHRLHLDTIGNREKQARYMAMDMAYPLVTMVTNSTLKGESSSLLKKSLPENIHLQSLEILRAPDVLLVRFENIMTTDENGGQNDVVCFNVRDVFNEDIVGKIVGAQEVSLTANTKKERYYLSRDDKKLPKSCPASTPSELLVALAPMEIVTLELQVA</sequence>
<reference evidence="2 3" key="1">
    <citation type="submission" date="2011-02" db="EMBL/GenBank/DDBJ databases">
        <title>The Genome Sequence of Sphaeroforma arctica JP610.</title>
        <authorList>
            <consortium name="The Broad Institute Genome Sequencing Platform"/>
            <person name="Russ C."/>
            <person name="Cuomo C."/>
            <person name="Young S.K."/>
            <person name="Zeng Q."/>
            <person name="Gargeya S."/>
            <person name="Alvarado L."/>
            <person name="Berlin A."/>
            <person name="Chapman S.B."/>
            <person name="Chen Z."/>
            <person name="Freedman E."/>
            <person name="Gellesch M."/>
            <person name="Goldberg J."/>
            <person name="Griggs A."/>
            <person name="Gujja S."/>
            <person name="Heilman E."/>
            <person name="Heiman D."/>
            <person name="Howarth C."/>
            <person name="Mehta T."/>
            <person name="Neiman D."/>
            <person name="Pearson M."/>
            <person name="Roberts A."/>
            <person name="Saif S."/>
            <person name="Shea T."/>
            <person name="Shenoy N."/>
            <person name="Sisk P."/>
            <person name="Stolte C."/>
            <person name="Sykes S."/>
            <person name="White J."/>
            <person name="Yandava C."/>
            <person name="Burger G."/>
            <person name="Gray M.W."/>
            <person name="Holland P.W.H."/>
            <person name="King N."/>
            <person name="Lang F.B.F."/>
            <person name="Roger A.J."/>
            <person name="Ruiz-Trillo I."/>
            <person name="Haas B."/>
            <person name="Nusbaum C."/>
            <person name="Birren B."/>
        </authorList>
    </citation>
    <scope>NUCLEOTIDE SEQUENCE [LARGE SCALE GENOMIC DNA]</scope>
    <source>
        <strain evidence="2 3">JP610</strain>
    </source>
</reference>
<dbReference type="SUPFAM" id="SSF74650">
    <property type="entry name" value="Galactose mutarotase-like"/>
    <property type="match status" value="1"/>
</dbReference>
<dbReference type="GO" id="GO:0005764">
    <property type="term" value="C:lysosome"/>
    <property type="evidence" value="ECO:0007669"/>
    <property type="project" value="TreeGrafter"/>
</dbReference>
<dbReference type="GO" id="GO:0005975">
    <property type="term" value="P:carbohydrate metabolic process"/>
    <property type="evidence" value="ECO:0007669"/>
    <property type="project" value="InterPro"/>
</dbReference>